<name>A0A8S5SWP2_9CAUD</name>
<keyword evidence="1" id="KW-0812">Transmembrane</keyword>
<dbReference type="EMBL" id="BK032687">
    <property type="protein sequence ID" value="DAF55195.1"/>
    <property type="molecule type" value="Genomic_DNA"/>
</dbReference>
<evidence type="ECO:0000313" key="2">
    <source>
        <dbReference type="EMBL" id="DAF55195.1"/>
    </source>
</evidence>
<keyword evidence="1" id="KW-1133">Transmembrane helix</keyword>
<feature type="transmembrane region" description="Helical" evidence="1">
    <location>
        <begin position="28"/>
        <end position="46"/>
    </location>
</feature>
<accession>A0A8S5SWP2</accession>
<sequence length="48" mass="5699">MLKNKGYLQIAPPPANPKFTRLNIIYSYPFKFLFDIRLIICLYFILSC</sequence>
<protein>
    <submittedName>
        <fullName evidence="2">Uncharacterized protein</fullName>
    </submittedName>
</protein>
<evidence type="ECO:0000256" key="1">
    <source>
        <dbReference type="SAM" id="Phobius"/>
    </source>
</evidence>
<reference evidence="2" key="1">
    <citation type="journal article" date="2021" name="Proc. Natl. Acad. Sci. U.S.A.">
        <title>A Catalog of Tens of Thousands of Viruses from Human Metagenomes Reveals Hidden Associations with Chronic Diseases.</title>
        <authorList>
            <person name="Tisza M.J."/>
            <person name="Buck C.B."/>
        </authorList>
    </citation>
    <scope>NUCLEOTIDE SEQUENCE</scope>
    <source>
        <strain evidence="2">CtZHD14</strain>
    </source>
</reference>
<keyword evidence="1" id="KW-0472">Membrane</keyword>
<organism evidence="2">
    <name type="scientific">Siphoviridae sp. ctZHD14</name>
    <dbReference type="NCBI Taxonomy" id="2827891"/>
    <lineage>
        <taxon>Viruses</taxon>
        <taxon>Duplodnaviria</taxon>
        <taxon>Heunggongvirae</taxon>
        <taxon>Uroviricota</taxon>
        <taxon>Caudoviricetes</taxon>
    </lineage>
</organism>
<proteinExistence type="predicted"/>